<organism evidence="3 4">
    <name type="scientific">Thioclava nitratireducens</name>
    <dbReference type="NCBI Taxonomy" id="1915078"/>
    <lineage>
        <taxon>Bacteria</taxon>
        <taxon>Pseudomonadati</taxon>
        <taxon>Pseudomonadota</taxon>
        <taxon>Alphaproteobacteria</taxon>
        <taxon>Rhodobacterales</taxon>
        <taxon>Paracoccaceae</taxon>
        <taxon>Thioclava</taxon>
    </lineage>
</organism>
<evidence type="ECO:0000256" key="1">
    <source>
        <dbReference type="SAM" id="Phobius"/>
    </source>
</evidence>
<dbReference type="EMBL" id="CP019437">
    <property type="protein sequence ID" value="AQS47763.1"/>
    <property type="molecule type" value="Genomic_DNA"/>
</dbReference>
<sequence length="216" mass="22930">MSARFAYRAHGFRRFLRDEEGATLVEFTLVFGLYLLVFFGLLDFGRLAYHYVNMQRGLQVAARLAAVRPPACAGVPETNTRGVTPKDQAEPQFGTNCSAESWVCSAPATVSCSGAMTNPTVAEIWPIVAPALPNGSSAANLSFSYSYDPELGFLGGPYVPMVTVELQNVNFEFATPLGALVGLVTGTADENLDADIAFPSMSTSMPGEDLAQGAGS</sequence>
<evidence type="ECO:0000259" key="2">
    <source>
        <dbReference type="Pfam" id="PF07811"/>
    </source>
</evidence>
<accession>A0ABN4XE73</accession>
<evidence type="ECO:0000313" key="4">
    <source>
        <dbReference type="Proteomes" id="UP000185622"/>
    </source>
</evidence>
<dbReference type="RefSeq" id="WP_075774441.1">
    <property type="nucleotide sequence ID" value="NZ_CP019437.1"/>
</dbReference>
<name>A0ABN4XE73_9RHOB</name>
<keyword evidence="4" id="KW-1185">Reference proteome</keyword>
<dbReference type="Proteomes" id="UP000185622">
    <property type="component" value="Chromosome"/>
</dbReference>
<keyword evidence="1" id="KW-0472">Membrane</keyword>
<gene>
    <name evidence="3" type="ORF">BMG03_08075</name>
</gene>
<evidence type="ECO:0000313" key="3">
    <source>
        <dbReference type="EMBL" id="AQS47763.1"/>
    </source>
</evidence>
<keyword evidence="1" id="KW-1133">Transmembrane helix</keyword>
<feature type="transmembrane region" description="Helical" evidence="1">
    <location>
        <begin position="21"/>
        <end position="42"/>
    </location>
</feature>
<feature type="domain" description="TadE-like" evidence="2">
    <location>
        <begin position="21"/>
        <end position="63"/>
    </location>
</feature>
<reference evidence="3 4" key="1">
    <citation type="submission" date="2017-01" db="EMBL/GenBank/DDBJ databases">
        <title>The complete genome sequence of a sulfur-oxidizing marine bacterium Thioclava sp. 25B10_4T.</title>
        <authorList>
            <person name="Liu Y."/>
            <person name="Lai Q."/>
            <person name="Shao Z."/>
        </authorList>
    </citation>
    <scope>NUCLEOTIDE SEQUENCE [LARGE SCALE GENOMIC DNA]</scope>
    <source>
        <strain evidence="3 4">25B10_4</strain>
    </source>
</reference>
<proteinExistence type="predicted"/>
<dbReference type="Pfam" id="PF07811">
    <property type="entry name" value="TadE"/>
    <property type="match status" value="1"/>
</dbReference>
<keyword evidence="1" id="KW-0812">Transmembrane</keyword>
<protein>
    <recommendedName>
        <fullName evidence="2">TadE-like domain-containing protein</fullName>
    </recommendedName>
</protein>
<dbReference type="InterPro" id="IPR012495">
    <property type="entry name" value="TadE-like_dom"/>
</dbReference>